<dbReference type="Pfam" id="PF01966">
    <property type="entry name" value="HD"/>
    <property type="match status" value="1"/>
</dbReference>
<feature type="transmembrane region" description="Helical" evidence="7">
    <location>
        <begin position="6"/>
        <end position="26"/>
    </location>
</feature>
<proteinExistence type="predicted"/>
<evidence type="ECO:0000256" key="2">
    <source>
        <dbReference type="ARBA" id="ARBA00022692"/>
    </source>
</evidence>
<dbReference type="CDD" id="cd00077">
    <property type="entry name" value="HDc"/>
    <property type="match status" value="1"/>
</dbReference>
<dbReference type="PROSITE" id="PS50125">
    <property type="entry name" value="GUANYLATE_CYCLASE_2"/>
    <property type="match status" value="1"/>
</dbReference>
<gene>
    <name evidence="9" type="ORF">SAMN05216323_104722</name>
</gene>
<dbReference type="GO" id="GO:0035556">
    <property type="term" value="P:intracellular signal transduction"/>
    <property type="evidence" value="ECO:0007669"/>
    <property type="project" value="InterPro"/>
</dbReference>
<dbReference type="InterPro" id="IPR029787">
    <property type="entry name" value="Nucleotide_cyclase"/>
</dbReference>
<dbReference type="InterPro" id="IPR050401">
    <property type="entry name" value="Cyclic_nucleotide_synthase"/>
</dbReference>
<evidence type="ECO:0000256" key="3">
    <source>
        <dbReference type="ARBA" id="ARBA00022741"/>
    </source>
</evidence>
<keyword evidence="3" id="KW-0547">Nucleotide-binding</keyword>
<evidence type="ECO:0000313" key="9">
    <source>
        <dbReference type="EMBL" id="SDC73499.1"/>
    </source>
</evidence>
<name>A0A1G6P0C7_9BACT</name>
<feature type="domain" description="Guanylate cyclase" evidence="8">
    <location>
        <begin position="85"/>
        <end position="213"/>
    </location>
</feature>
<evidence type="ECO:0000256" key="4">
    <source>
        <dbReference type="ARBA" id="ARBA00022989"/>
    </source>
</evidence>
<dbReference type="SMART" id="SM00044">
    <property type="entry name" value="CYCc"/>
    <property type="match status" value="1"/>
</dbReference>
<sequence length="478" mass="54410">MSLYIVVAIASVLLNIVLVGGFYALVIRKRRALHDLNTVLMQKEQELLREIDRNNNLFSRVITEVRPDVSVLSNKTETQKFKMVTVLFADIEGFTQIVDTMNPESLIDELDRFFLKFDAVVQHYNIEKIKTIGDAYMCAGGIPIKNRTNPVEVVLAALQMNAFMKDLQANKGQEVWSLRIGIDTGPVIAGTIGSLKPSYDIWGTTVNVASRMESSSDGGKINITGNTFLFVKEYFNCKYRGKMPVKNRGDIDMYFVEGIIPHFSHPTCLFLPNNAFVVQLQLLRLGDLEEFVLDMLEKGLPKNLYYHNLKHTVDVYTQVELIGKAEGLSDEELLLIRTAALLHDAGHLVDYDYHEEMGVKLAKEILPKYLYSSQQIEIISKTIMATKMPPKPQNLYERIICDADLDYLGRMDFLPVSNNLFKELQEHGRINSMADWNGMQVKFIEKHQYFTNTAQKLRNVNKNIQLEKIKSVIITGVT</sequence>
<dbReference type="GO" id="GO:0000166">
    <property type="term" value="F:nucleotide binding"/>
    <property type="evidence" value="ECO:0007669"/>
    <property type="project" value="UniProtKB-KW"/>
</dbReference>
<keyword evidence="6" id="KW-0456">Lyase</keyword>
<comment type="subcellular location">
    <subcellularLocation>
        <location evidence="1">Membrane</location>
    </subcellularLocation>
</comment>
<evidence type="ECO:0000259" key="8">
    <source>
        <dbReference type="PROSITE" id="PS50125"/>
    </source>
</evidence>
<dbReference type="InterPro" id="IPR001054">
    <property type="entry name" value="A/G_cyclase"/>
</dbReference>
<dbReference type="PANTHER" id="PTHR11920:SF335">
    <property type="entry name" value="GUANYLATE CYCLASE"/>
    <property type="match status" value="1"/>
</dbReference>
<keyword evidence="10" id="KW-1185">Reference proteome</keyword>
<dbReference type="GO" id="GO:0009190">
    <property type="term" value="P:cyclic nucleotide biosynthetic process"/>
    <property type="evidence" value="ECO:0007669"/>
    <property type="project" value="InterPro"/>
</dbReference>
<dbReference type="InterPro" id="IPR003607">
    <property type="entry name" value="HD/PDEase_dom"/>
</dbReference>
<dbReference type="Pfam" id="PF00211">
    <property type="entry name" value="Guanylate_cyc"/>
    <property type="match status" value="1"/>
</dbReference>
<dbReference type="Gene3D" id="3.30.70.1230">
    <property type="entry name" value="Nucleotide cyclase"/>
    <property type="match status" value="1"/>
</dbReference>
<dbReference type="GO" id="GO:0016020">
    <property type="term" value="C:membrane"/>
    <property type="evidence" value="ECO:0007669"/>
    <property type="project" value="UniProtKB-SubCell"/>
</dbReference>
<evidence type="ECO:0000256" key="1">
    <source>
        <dbReference type="ARBA" id="ARBA00004370"/>
    </source>
</evidence>
<keyword evidence="4 7" id="KW-1133">Transmembrane helix</keyword>
<protein>
    <submittedName>
        <fullName evidence="9">Adenylate cyclase, class 3</fullName>
    </submittedName>
</protein>
<evidence type="ECO:0000256" key="6">
    <source>
        <dbReference type="ARBA" id="ARBA00023239"/>
    </source>
</evidence>
<dbReference type="SUPFAM" id="SSF55073">
    <property type="entry name" value="Nucleotide cyclase"/>
    <property type="match status" value="1"/>
</dbReference>
<evidence type="ECO:0000256" key="5">
    <source>
        <dbReference type="ARBA" id="ARBA00023136"/>
    </source>
</evidence>
<dbReference type="Gene3D" id="1.10.3210.10">
    <property type="entry name" value="Hypothetical protein af1432"/>
    <property type="match status" value="1"/>
</dbReference>
<dbReference type="Proteomes" id="UP000199452">
    <property type="component" value="Unassembled WGS sequence"/>
</dbReference>
<dbReference type="GO" id="GO:0004016">
    <property type="term" value="F:adenylate cyclase activity"/>
    <property type="evidence" value="ECO:0007669"/>
    <property type="project" value="UniProtKB-ARBA"/>
</dbReference>
<dbReference type="CDD" id="cd07302">
    <property type="entry name" value="CHD"/>
    <property type="match status" value="1"/>
</dbReference>
<dbReference type="InterPro" id="IPR006674">
    <property type="entry name" value="HD_domain"/>
</dbReference>
<accession>A0A1G6P0C7</accession>
<dbReference type="SUPFAM" id="SSF109604">
    <property type="entry name" value="HD-domain/PDEase-like"/>
    <property type="match status" value="1"/>
</dbReference>
<dbReference type="AlphaFoldDB" id="A0A1G6P0C7"/>
<dbReference type="EMBL" id="FMYP01000047">
    <property type="protein sequence ID" value="SDC73499.1"/>
    <property type="molecule type" value="Genomic_DNA"/>
</dbReference>
<keyword evidence="2 7" id="KW-0812">Transmembrane</keyword>
<evidence type="ECO:0000313" key="10">
    <source>
        <dbReference type="Proteomes" id="UP000199452"/>
    </source>
</evidence>
<evidence type="ECO:0000256" key="7">
    <source>
        <dbReference type="SAM" id="Phobius"/>
    </source>
</evidence>
<dbReference type="PANTHER" id="PTHR11920">
    <property type="entry name" value="GUANYLYL CYCLASE"/>
    <property type="match status" value="1"/>
</dbReference>
<dbReference type="STRING" id="1640674.SAMN05216323_104722"/>
<organism evidence="9 10">
    <name type="scientific">Williamwhitmania taraxaci</name>
    <dbReference type="NCBI Taxonomy" id="1640674"/>
    <lineage>
        <taxon>Bacteria</taxon>
        <taxon>Pseudomonadati</taxon>
        <taxon>Bacteroidota</taxon>
        <taxon>Bacteroidia</taxon>
        <taxon>Bacteroidales</taxon>
        <taxon>Williamwhitmaniaceae</taxon>
        <taxon>Williamwhitmania</taxon>
    </lineage>
</organism>
<dbReference type="SMART" id="SM00471">
    <property type="entry name" value="HDc"/>
    <property type="match status" value="1"/>
</dbReference>
<keyword evidence="5 7" id="KW-0472">Membrane</keyword>
<reference evidence="9 10" key="1">
    <citation type="submission" date="2016-09" db="EMBL/GenBank/DDBJ databases">
        <authorList>
            <person name="Capua I."/>
            <person name="De Benedictis P."/>
            <person name="Joannis T."/>
            <person name="Lombin L.H."/>
            <person name="Cattoli G."/>
        </authorList>
    </citation>
    <scope>NUCLEOTIDE SEQUENCE [LARGE SCALE GENOMIC DNA]</scope>
    <source>
        <strain evidence="9 10">A7P-90m</strain>
    </source>
</reference>